<evidence type="ECO:0000313" key="1">
    <source>
        <dbReference type="EMBL" id="MBK0369117.1"/>
    </source>
</evidence>
<dbReference type="EMBL" id="JAEHFV010000001">
    <property type="protein sequence ID" value="MBK0369117.1"/>
    <property type="molecule type" value="Genomic_DNA"/>
</dbReference>
<dbReference type="AlphaFoldDB" id="A0A934PJ80"/>
<keyword evidence="2" id="KW-1185">Reference proteome</keyword>
<name>A0A934PJ80_9FLAO</name>
<protein>
    <submittedName>
        <fullName evidence="1">Uncharacterized protein</fullName>
    </submittedName>
</protein>
<proteinExistence type="predicted"/>
<reference evidence="1" key="1">
    <citation type="submission" date="2020-12" db="EMBL/GenBank/DDBJ databases">
        <title>Bacterial novel species Flavobacterium sp. SE-1-e isolated from soil.</title>
        <authorList>
            <person name="Jung H.-Y."/>
        </authorList>
    </citation>
    <scope>NUCLEOTIDE SEQUENCE</scope>
    <source>
        <strain evidence="1">SE-1-e</strain>
    </source>
</reference>
<accession>A0A934PJ80</accession>
<dbReference type="RefSeq" id="WP_200105026.1">
    <property type="nucleotide sequence ID" value="NZ_JAEHFV010000001.1"/>
</dbReference>
<sequence>MIITEGLATWLGGAGWNESFEEALKKTSKVLKRHKNVTIDDIINFKIRNEFDNSIISATGGMICKLVYEKHGADGIIKLISTKQENFKPILENLFDLSYIEIEELIIDKILLSDQS</sequence>
<evidence type="ECO:0000313" key="2">
    <source>
        <dbReference type="Proteomes" id="UP000609172"/>
    </source>
</evidence>
<dbReference type="Proteomes" id="UP000609172">
    <property type="component" value="Unassembled WGS sequence"/>
</dbReference>
<gene>
    <name evidence="1" type="ORF">I5M07_04640</name>
</gene>
<organism evidence="1 2">
    <name type="scientific">Flavobacterium agrisoli</name>
    <dbReference type="NCBI Taxonomy" id="2793066"/>
    <lineage>
        <taxon>Bacteria</taxon>
        <taxon>Pseudomonadati</taxon>
        <taxon>Bacteroidota</taxon>
        <taxon>Flavobacteriia</taxon>
        <taxon>Flavobacteriales</taxon>
        <taxon>Flavobacteriaceae</taxon>
        <taxon>Flavobacterium</taxon>
    </lineage>
</organism>
<comment type="caution">
    <text evidence="1">The sequence shown here is derived from an EMBL/GenBank/DDBJ whole genome shotgun (WGS) entry which is preliminary data.</text>
</comment>